<proteinExistence type="predicted"/>
<comment type="caution">
    <text evidence="1">The sequence shown here is derived from an EMBL/GenBank/DDBJ whole genome shotgun (WGS) entry which is preliminary data.</text>
</comment>
<keyword evidence="2" id="KW-1185">Reference proteome</keyword>
<name>A0ABS0DH28_9NOCA</name>
<evidence type="ECO:0000313" key="1">
    <source>
        <dbReference type="EMBL" id="MBF6357776.1"/>
    </source>
</evidence>
<protein>
    <submittedName>
        <fullName evidence="1">DUF5130 domain-containing protein</fullName>
    </submittedName>
</protein>
<dbReference type="InterPro" id="IPR033437">
    <property type="entry name" value="DUF5130"/>
</dbReference>
<gene>
    <name evidence="1" type="ORF">IU449_25080</name>
</gene>
<dbReference type="Proteomes" id="UP000707731">
    <property type="component" value="Unassembled WGS sequence"/>
</dbReference>
<evidence type="ECO:0000313" key="2">
    <source>
        <dbReference type="Proteomes" id="UP000707731"/>
    </source>
</evidence>
<accession>A0ABS0DH28</accession>
<organism evidence="1 2">
    <name type="scientific">Nocardia higoensis</name>
    <dbReference type="NCBI Taxonomy" id="228599"/>
    <lineage>
        <taxon>Bacteria</taxon>
        <taxon>Bacillati</taxon>
        <taxon>Actinomycetota</taxon>
        <taxon>Actinomycetes</taxon>
        <taxon>Mycobacteriales</taxon>
        <taxon>Nocardiaceae</taxon>
        <taxon>Nocardia</taxon>
    </lineage>
</organism>
<sequence>MVEADLPHGYVLTSSGRVSGVHEAGAVFVEAPFSDDERLAVDNALIEATRATKVRFTIYIGDLAGDASAAVDELFATTPDASRSVLIAVSPNDKVIEVRSGHEIADRANDRVCQLGVTAALSSIRQGKLIDGLVSAVRVMAAAIGR</sequence>
<dbReference type="Pfam" id="PF17174">
    <property type="entry name" value="DUF5130"/>
    <property type="match status" value="1"/>
</dbReference>
<dbReference type="EMBL" id="JADLQN010000006">
    <property type="protein sequence ID" value="MBF6357776.1"/>
    <property type="molecule type" value="Genomic_DNA"/>
</dbReference>
<dbReference type="Gene3D" id="3.10.310.50">
    <property type="match status" value="1"/>
</dbReference>
<reference evidence="1 2" key="1">
    <citation type="submission" date="2020-10" db="EMBL/GenBank/DDBJ databases">
        <title>Identification of Nocardia species via Next-generation sequencing and recognition of intraspecies genetic diversity.</title>
        <authorList>
            <person name="Li P."/>
            <person name="Li P."/>
            <person name="Lu B."/>
        </authorList>
    </citation>
    <scope>NUCLEOTIDE SEQUENCE [LARGE SCALE GENOMIC DNA]</scope>
    <source>
        <strain evidence="1 2">BJ06-0143</strain>
    </source>
</reference>